<feature type="non-terminal residue" evidence="1">
    <location>
        <position position="1"/>
    </location>
</feature>
<reference evidence="1" key="1">
    <citation type="journal article" date="2021" name="Sci. Adv.">
        <title>The American lobster genome reveals insights on longevity, neural, and immune adaptations.</title>
        <authorList>
            <person name="Polinski J.M."/>
            <person name="Zimin A.V."/>
            <person name="Clark K.F."/>
            <person name="Kohn A.B."/>
            <person name="Sadowski N."/>
            <person name="Timp W."/>
            <person name="Ptitsyn A."/>
            <person name="Khanna P."/>
            <person name="Romanova D.Y."/>
            <person name="Williams P."/>
            <person name="Greenwood S.J."/>
            <person name="Moroz L.L."/>
            <person name="Walt D.R."/>
            <person name="Bodnar A.G."/>
        </authorList>
    </citation>
    <scope>NUCLEOTIDE SEQUENCE</scope>
    <source>
        <strain evidence="1">GMGI-L3</strain>
    </source>
</reference>
<evidence type="ECO:0000313" key="1">
    <source>
        <dbReference type="EMBL" id="KAG7166024.1"/>
    </source>
</evidence>
<dbReference type="AlphaFoldDB" id="A0A8J5MWZ7"/>
<accession>A0A8J5MWZ7</accession>
<dbReference type="EMBL" id="JAHLQT010023139">
    <property type="protein sequence ID" value="KAG7166024.1"/>
    <property type="molecule type" value="Genomic_DNA"/>
</dbReference>
<keyword evidence="2" id="KW-1185">Reference proteome</keyword>
<dbReference type="InterPro" id="IPR013320">
    <property type="entry name" value="ConA-like_dom_sf"/>
</dbReference>
<organism evidence="1 2">
    <name type="scientific">Homarus americanus</name>
    <name type="common">American lobster</name>
    <dbReference type="NCBI Taxonomy" id="6706"/>
    <lineage>
        <taxon>Eukaryota</taxon>
        <taxon>Metazoa</taxon>
        <taxon>Ecdysozoa</taxon>
        <taxon>Arthropoda</taxon>
        <taxon>Crustacea</taxon>
        <taxon>Multicrustacea</taxon>
        <taxon>Malacostraca</taxon>
        <taxon>Eumalacostraca</taxon>
        <taxon>Eucarida</taxon>
        <taxon>Decapoda</taxon>
        <taxon>Pleocyemata</taxon>
        <taxon>Astacidea</taxon>
        <taxon>Nephropoidea</taxon>
        <taxon>Nephropidae</taxon>
        <taxon>Homarus</taxon>
    </lineage>
</organism>
<name>A0A8J5MWZ7_HOMAM</name>
<evidence type="ECO:0000313" key="2">
    <source>
        <dbReference type="Proteomes" id="UP000747542"/>
    </source>
</evidence>
<dbReference type="Proteomes" id="UP000747542">
    <property type="component" value="Unassembled WGS sequence"/>
</dbReference>
<dbReference type="SUPFAM" id="SSF49899">
    <property type="entry name" value="Concanavalin A-like lectins/glucanases"/>
    <property type="match status" value="1"/>
</dbReference>
<dbReference type="Gene3D" id="2.60.120.200">
    <property type="match status" value="1"/>
</dbReference>
<sequence>MIQTDTGLFLFPPDVWVERVRPVLAQNWNFQLLKKKMWVFRWHHLCFTYDHKRHLISTYVDGSLNNHQEYDIIRTMSAARARLGQGYTPERSFSGDLTQV</sequence>
<comment type="caution">
    <text evidence="1">The sequence shown here is derived from an EMBL/GenBank/DDBJ whole genome shotgun (WGS) entry which is preliminary data.</text>
</comment>
<protein>
    <submittedName>
        <fullName evidence="1">Uncharacterized protein</fullName>
    </submittedName>
</protein>
<proteinExistence type="predicted"/>
<dbReference type="Pfam" id="PF13385">
    <property type="entry name" value="Laminin_G_3"/>
    <property type="match status" value="1"/>
</dbReference>
<gene>
    <name evidence="1" type="ORF">Hamer_G011953</name>
</gene>